<gene>
    <name evidence="3" type="ORF">S12H4_11101</name>
</gene>
<protein>
    <recommendedName>
        <fullName evidence="2">BPL/LPL catalytic domain-containing protein</fullName>
    </recommendedName>
</protein>
<dbReference type="SUPFAM" id="SSF55681">
    <property type="entry name" value="Class II aaRS and biotin synthetases"/>
    <property type="match status" value="1"/>
</dbReference>
<feature type="domain" description="BPL/LPL catalytic" evidence="2">
    <location>
        <begin position="1"/>
        <end position="88"/>
    </location>
</feature>
<dbReference type="GO" id="GO:0016979">
    <property type="term" value="F:lipoate-protein ligase activity"/>
    <property type="evidence" value="ECO:0007669"/>
    <property type="project" value="TreeGrafter"/>
</dbReference>
<dbReference type="EMBL" id="BARW01004905">
    <property type="protein sequence ID" value="GAI67811.1"/>
    <property type="molecule type" value="Genomic_DNA"/>
</dbReference>
<sequence>VNGRKISGNAEHICKTRVLHHGTLLFSSNIEALTSTLKIDPFKYDDKAVKSVRSQVTNISDYLKTGLNIIEFRDKILDYILSNFPGASLYELTEQDKERIRELVEKKYSDWNWNFGFLSK</sequence>
<dbReference type="GO" id="GO:0017118">
    <property type="term" value="F:lipoyltransferase activity"/>
    <property type="evidence" value="ECO:0007669"/>
    <property type="project" value="TreeGrafter"/>
</dbReference>
<comment type="caution">
    <text evidence="3">The sequence shown here is derived from an EMBL/GenBank/DDBJ whole genome shotgun (WGS) entry which is preliminary data.</text>
</comment>
<evidence type="ECO:0000313" key="3">
    <source>
        <dbReference type="EMBL" id="GAI67811.1"/>
    </source>
</evidence>
<dbReference type="PANTHER" id="PTHR12561">
    <property type="entry name" value="LIPOATE-PROTEIN LIGASE"/>
    <property type="match status" value="1"/>
</dbReference>
<dbReference type="UniPathway" id="UPA00537">
    <property type="reaction ID" value="UER00595"/>
</dbReference>
<accession>X1RLF4</accession>
<dbReference type="PROSITE" id="PS51733">
    <property type="entry name" value="BPL_LPL_CATALYTIC"/>
    <property type="match status" value="1"/>
</dbReference>
<reference evidence="3" key="1">
    <citation type="journal article" date="2014" name="Front. Microbiol.">
        <title>High frequency of phylogenetically diverse reductive dehalogenase-homologous genes in deep subseafloor sedimentary metagenomes.</title>
        <authorList>
            <person name="Kawai M."/>
            <person name="Futagami T."/>
            <person name="Toyoda A."/>
            <person name="Takaki Y."/>
            <person name="Nishi S."/>
            <person name="Hori S."/>
            <person name="Arai W."/>
            <person name="Tsubouchi T."/>
            <person name="Morono Y."/>
            <person name="Uchiyama I."/>
            <person name="Ito T."/>
            <person name="Fujiyama A."/>
            <person name="Inagaki F."/>
            <person name="Takami H."/>
        </authorList>
    </citation>
    <scope>NUCLEOTIDE SEQUENCE</scope>
    <source>
        <strain evidence="3">Expedition CK06-06</strain>
    </source>
</reference>
<dbReference type="InterPro" id="IPR004562">
    <property type="entry name" value="LipoylTrfase_LipoateP_Ligase"/>
</dbReference>
<dbReference type="InterPro" id="IPR004143">
    <property type="entry name" value="BPL_LPL_catalytic"/>
</dbReference>
<evidence type="ECO:0000259" key="2">
    <source>
        <dbReference type="PROSITE" id="PS51733"/>
    </source>
</evidence>
<dbReference type="GO" id="GO:0005737">
    <property type="term" value="C:cytoplasm"/>
    <property type="evidence" value="ECO:0007669"/>
    <property type="project" value="TreeGrafter"/>
</dbReference>
<organism evidence="3">
    <name type="scientific">marine sediment metagenome</name>
    <dbReference type="NCBI Taxonomy" id="412755"/>
    <lineage>
        <taxon>unclassified sequences</taxon>
        <taxon>metagenomes</taxon>
        <taxon>ecological metagenomes</taxon>
    </lineage>
</organism>
<dbReference type="AlphaFoldDB" id="X1RLF4"/>
<dbReference type="Pfam" id="PF21948">
    <property type="entry name" value="LplA-B_cat"/>
    <property type="match status" value="1"/>
</dbReference>
<dbReference type="Gene3D" id="3.30.930.10">
    <property type="entry name" value="Bira Bifunctional Protein, Domain 2"/>
    <property type="match status" value="1"/>
</dbReference>
<dbReference type="PANTHER" id="PTHR12561:SF3">
    <property type="entry name" value="LIPOYLTRANSFERASE 1, MITOCHONDRIAL"/>
    <property type="match status" value="1"/>
</dbReference>
<dbReference type="GO" id="GO:0009249">
    <property type="term" value="P:protein lipoylation"/>
    <property type="evidence" value="ECO:0007669"/>
    <property type="project" value="InterPro"/>
</dbReference>
<comment type="pathway">
    <text evidence="1">Protein modification; protein lipoylation via exogenous pathway; protein N(6)-(lipoyl)lysine from lipoate: step 2/2.</text>
</comment>
<dbReference type="InterPro" id="IPR045864">
    <property type="entry name" value="aa-tRNA-synth_II/BPL/LPL"/>
</dbReference>
<name>X1RLF4_9ZZZZ</name>
<feature type="non-terminal residue" evidence="3">
    <location>
        <position position="1"/>
    </location>
</feature>
<evidence type="ECO:0000256" key="1">
    <source>
        <dbReference type="ARBA" id="ARBA00005085"/>
    </source>
</evidence>
<proteinExistence type="predicted"/>